<accession>A0A1M6BEV6</accession>
<dbReference type="OrthoDB" id="1448172at2"/>
<proteinExistence type="predicted"/>
<name>A0A1M6BEV6_9FLAO</name>
<evidence type="ECO:0000313" key="2">
    <source>
        <dbReference type="Proteomes" id="UP000184543"/>
    </source>
</evidence>
<evidence type="ECO:0000313" key="1">
    <source>
        <dbReference type="EMBL" id="SHI47272.1"/>
    </source>
</evidence>
<dbReference type="EMBL" id="FQYU01000001">
    <property type="protein sequence ID" value="SHI47272.1"/>
    <property type="molecule type" value="Genomic_DNA"/>
</dbReference>
<dbReference type="RefSeq" id="WP_072987673.1">
    <property type="nucleotide sequence ID" value="NZ_FQYU01000001.1"/>
</dbReference>
<gene>
    <name evidence="1" type="ORF">SAMN04488513_101394</name>
</gene>
<protein>
    <submittedName>
        <fullName evidence="1">Uncharacterized protein</fullName>
    </submittedName>
</protein>
<organism evidence="1 2">
    <name type="scientific">Pseudozobellia thermophila</name>
    <dbReference type="NCBI Taxonomy" id="192903"/>
    <lineage>
        <taxon>Bacteria</taxon>
        <taxon>Pseudomonadati</taxon>
        <taxon>Bacteroidota</taxon>
        <taxon>Flavobacteriia</taxon>
        <taxon>Flavobacteriales</taxon>
        <taxon>Flavobacteriaceae</taxon>
        <taxon>Pseudozobellia</taxon>
    </lineage>
</organism>
<dbReference type="AlphaFoldDB" id="A0A1M6BEV6"/>
<keyword evidence="2" id="KW-1185">Reference proteome</keyword>
<dbReference type="Proteomes" id="UP000184543">
    <property type="component" value="Unassembled WGS sequence"/>
</dbReference>
<sequence>MTTYIAKFIAKHASSETKQHSIFIWRQESGEIDTELLEDKIKREAAIPFYRLEHEDYHEIGTDEISVTVLKTMPFSG</sequence>
<reference evidence="2" key="1">
    <citation type="submission" date="2016-11" db="EMBL/GenBank/DDBJ databases">
        <authorList>
            <person name="Varghese N."/>
            <person name="Submissions S."/>
        </authorList>
    </citation>
    <scope>NUCLEOTIDE SEQUENCE [LARGE SCALE GENOMIC DNA]</scope>
    <source>
        <strain evidence="2">DSM 19858</strain>
    </source>
</reference>